<organism evidence="1 2">
    <name type="scientific">Phodopus roborovskii</name>
    <name type="common">Roborovski's desert hamster</name>
    <name type="synonym">Cricetulus roborovskii</name>
    <dbReference type="NCBI Taxonomy" id="109678"/>
    <lineage>
        <taxon>Eukaryota</taxon>
        <taxon>Metazoa</taxon>
        <taxon>Chordata</taxon>
        <taxon>Craniata</taxon>
        <taxon>Vertebrata</taxon>
        <taxon>Euteleostomi</taxon>
        <taxon>Mammalia</taxon>
        <taxon>Eutheria</taxon>
        <taxon>Euarchontoglires</taxon>
        <taxon>Glires</taxon>
        <taxon>Rodentia</taxon>
        <taxon>Myomorpha</taxon>
        <taxon>Muroidea</taxon>
        <taxon>Cricetidae</taxon>
        <taxon>Cricetinae</taxon>
        <taxon>Phodopus</taxon>
    </lineage>
</organism>
<comment type="caution">
    <text evidence="1">The sequence shown here is derived from an EMBL/GenBank/DDBJ whole genome shotgun (WGS) entry which is preliminary data.</text>
</comment>
<dbReference type="AlphaFoldDB" id="A0AAU9ZZ99"/>
<dbReference type="EMBL" id="CALSGD010001530">
    <property type="protein sequence ID" value="CAH6984652.1"/>
    <property type="molecule type" value="Genomic_DNA"/>
</dbReference>
<keyword evidence="2" id="KW-1185">Reference proteome</keyword>
<accession>A0AAU9ZZ99</accession>
<gene>
    <name evidence="1" type="primary">Gm9903</name>
    <name evidence="1" type="ORF">PHOROB_LOCUS13375</name>
</gene>
<protein>
    <submittedName>
        <fullName evidence="1">Gm9903 protein</fullName>
    </submittedName>
</protein>
<evidence type="ECO:0000313" key="2">
    <source>
        <dbReference type="Proteomes" id="UP001152836"/>
    </source>
</evidence>
<proteinExistence type="predicted"/>
<dbReference type="Proteomes" id="UP001152836">
    <property type="component" value="Unassembled WGS sequence"/>
</dbReference>
<reference evidence="1" key="1">
    <citation type="submission" date="2022-06" db="EMBL/GenBank/DDBJ databases">
        <authorList>
            <person name="Andreotti S."/>
            <person name="Wyler E."/>
        </authorList>
    </citation>
    <scope>NUCLEOTIDE SEQUENCE</scope>
</reference>
<evidence type="ECO:0000313" key="1">
    <source>
        <dbReference type="EMBL" id="CAH6984652.1"/>
    </source>
</evidence>
<name>A0AAU9ZZ99_PHORO</name>
<sequence length="93" mass="9760">MCAAADPAPGGISALSCAPARTGYDIDLQVLAGFLEDRGLVTWILAGRHLPSSPLSGQIWTHGGLLKSPRSPCASQALWLIKLHTPHSSAVFE</sequence>